<dbReference type="Proteomes" id="UP001519921">
    <property type="component" value="Unassembled WGS sequence"/>
</dbReference>
<dbReference type="Pfam" id="PF06114">
    <property type="entry name" value="Peptidase_M78"/>
    <property type="match status" value="1"/>
</dbReference>
<protein>
    <recommendedName>
        <fullName evidence="1">IrrE N-terminal-like domain-containing protein</fullName>
    </recommendedName>
</protein>
<gene>
    <name evidence="2" type="ORF">KYD98_00115</name>
</gene>
<proteinExistence type="predicted"/>
<evidence type="ECO:0000313" key="3">
    <source>
        <dbReference type="Proteomes" id="UP001519921"/>
    </source>
</evidence>
<comment type="caution">
    <text evidence="2">The sequence shown here is derived from an EMBL/GenBank/DDBJ whole genome shotgun (WGS) entry which is preliminary data.</text>
</comment>
<organism evidence="2 3">
    <name type="scientific">Clostridium weizhouense</name>
    <dbReference type="NCBI Taxonomy" id="2859781"/>
    <lineage>
        <taxon>Bacteria</taxon>
        <taxon>Bacillati</taxon>
        <taxon>Bacillota</taxon>
        <taxon>Clostridia</taxon>
        <taxon>Eubacteriales</taxon>
        <taxon>Clostridiaceae</taxon>
        <taxon>Clostridium</taxon>
    </lineage>
</organism>
<dbReference type="RefSeq" id="WP_219777557.1">
    <property type="nucleotide sequence ID" value="NZ_JAHXPT010000001.1"/>
</dbReference>
<dbReference type="EMBL" id="JAHXPT010000001">
    <property type="protein sequence ID" value="MBW6408489.1"/>
    <property type="molecule type" value="Genomic_DNA"/>
</dbReference>
<accession>A0ABS7AIJ7</accession>
<evidence type="ECO:0000313" key="2">
    <source>
        <dbReference type="EMBL" id="MBW6408489.1"/>
    </source>
</evidence>
<keyword evidence="3" id="KW-1185">Reference proteome</keyword>
<feature type="domain" description="IrrE N-terminal-like" evidence="1">
    <location>
        <begin position="11"/>
        <end position="123"/>
    </location>
</feature>
<name>A0ABS7AIJ7_9CLOT</name>
<evidence type="ECO:0000259" key="1">
    <source>
        <dbReference type="Pfam" id="PF06114"/>
    </source>
</evidence>
<sequence>MTYESLLIDAENKGLRVKEKKLKYNLKGLYKNSKILIDKSIETNVERKCILVEEIGHHETSFGNIIDDNDINNRKQELRARRWGNERLVKLKDFINAYNNGVRNKYELAEYLEVTDEFLAETINHYKRKYGTYYELDNYLIYFEPNLGILKLI</sequence>
<dbReference type="InterPro" id="IPR010359">
    <property type="entry name" value="IrrE_HExxH"/>
</dbReference>
<reference evidence="2 3" key="1">
    <citation type="submission" date="2021-07" db="EMBL/GenBank/DDBJ databases">
        <title>Clostridium weizhouense sp. nov., an anaerobic bacterium isolated from activated sludge of Petroleum wastewater.</title>
        <authorList>
            <person name="Li Q."/>
        </authorList>
    </citation>
    <scope>NUCLEOTIDE SEQUENCE [LARGE SCALE GENOMIC DNA]</scope>
    <source>
        <strain evidence="2 3">YB-6</strain>
    </source>
</reference>